<keyword evidence="15" id="KW-0862">Zinc</keyword>
<keyword evidence="7 29" id="KW-0812">Transmembrane</keyword>
<evidence type="ECO:0000256" key="23">
    <source>
        <dbReference type="ARBA" id="ARBA00063126"/>
    </source>
</evidence>
<feature type="transmembrane region" description="Helical" evidence="29">
    <location>
        <begin position="1569"/>
        <end position="1587"/>
    </location>
</feature>
<feature type="transmembrane region" description="Helical" evidence="29">
    <location>
        <begin position="1633"/>
        <end position="1650"/>
    </location>
</feature>
<protein>
    <recommendedName>
        <fullName evidence="24">DSC E3 ubiquitin ligase complex subunit A</fullName>
        <ecNumber evidence="5">2.3.2.27</ecNumber>
    </recommendedName>
    <alternativeName>
        <fullName evidence="25">Defective for SREBP cleavage protein A</fullName>
    </alternativeName>
    <alternativeName>
        <fullName evidence="26">RING-type E3 ubiquitin transferase dscA</fullName>
    </alternativeName>
</protein>
<feature type="compositionally biased region" description="Low complexity" evidence="28">
    <location>
        <begin position="13"/>
        <end position="27"/>
    </location>
</feature>
<dbReference type="InterPro" id="IPR027094">
    <property type="entry name" value="Mitofusin_fam"/>
</dbReference>
<keyword evidence="14" id="KW-0378">Hydrolase</keyword>
<keyword evidence="8" id="KW-0479">Metal-binding</keyword>
<evidence type="ECO:0000256" key="6">
    <source>
        <dbReference type="ARBA" id="ARBA00022679"/>
    </source>
</evidence>
<dbReference type="InterPro" id="IPR021319">
    <property type="entry name" value="DUF2921"/>
</dbReference>
<evidence type="ECO:0000256" key="8">
    <source>
        <dbReference type="ARBA" id="ARBA00022723"/>
    </source>
</evidence>
<evidence type="ECO:0000313" key="33">
    <source>
        <dbReference type="Proteomes" id="UP000799766"/>
    </source>
</evidence>
<evidence type="ECO:0000256" key="3">
    <source>
        <dbReference type="ARBA" id="ARBA00004374"/>
    </source>
</evidence>
<dbReference type="Gene3D" id="3.40.50.300">
    <property type="entry name" value="P-loop containing nucleotide triphosphate hydrolases"/>
    <property type="match status" value="1"/>
</dbReference>
<feature type="compositionally biased region" description="Polar residues" evidence="28">
    <location>
        <begin position="167"/>
        <end position="179"/>
    </location>
</feature>
<dbReference type="FunFam" id="3.30.40.10:FF:000626">
    <property type="entry name" value="Transmembrane ubiquitin ligase 1"/>
    <property type="match status" value="1"/>
</dbReference>
<keyword evidence="16 29" id="KW-1133">Transmembrane helix</keyword>
<evidence type="ECO:0000256" key="20">
    <source>
        <dbReference type="ARBA" id="ARBA00023136"/>
    </source>
</evidence>
<dbReference type="PANTHER" id="PTHR10465">
    <property type="entry name" value="TRANSMEMBRANE GTPASE FZO1"/>
    <property type="match status" value="1"/>
</dbReference>
<dbReference type="InterPro" id="IPR027417">
    <property type="entry name" value="P-loop_NTPase"/>
</dbReference>
<dbReference type="Gene3D" id="3.30.40.10">
    <property type="entry name" value="Zinc/RING finger domain, C3HC4 (zinc finger)"/>
    <property type="match status" value="1"/>
</dbReference>
<keyword evidence="11 27" id="KW-0863">Zinc-finger</keyword>
<evidence type="ECO:0000259" key="30">
    <source>
        <dbReference type="PROSITE" id="PS50089"/>
    </source>
</evidence>
<evidence type="ECO:0000256" key="9">
    <source>
        <dbReference type="ARBA" id="ARBA00022729"/>
    </source>
</evidence>
<evidence type="ECO:0000256" key="1">
    <source>
        <dbReference type="ARBA" id="ARBA00000900"/>
    </source>
</evidence>
<dbReference type="UniPathway" id="UPA00143"/>
<evidence type="ECO:0000259" key="31">
    <source>
        <dbReference type="PROSITE" id="PS51718"/>
    </source>
</evidence>
<evidence type="ECO:0000256" key="28">
    <source>
        <dbReference type="SAM" id="MobiDB-lite"/>
    </source>
</evidence>
<dbReference type="InterPro" id="IPR030381">
    <property type="entry name" value="G_DYNAMIN_dom"/>
</dbReference>
<keyword evidence="19" id="KW-0342">GTP-binding</keyword>
<comment type="catalytic activity">
    <reaction evidence="21">
        <text>GTP + H2O = GDP + phosphate + H(+)</text>
        <dbReference type="Rhea" id="RHEA:19669"/>
        <dbReference type="ChEBI" id="CHEBI:15377"/>
        <dbReference type="ChEBI" id="CHEBI:15378"/>
        <dbReference type="ChEBI" id="CHEBI:37565"/>
        <dbReference type="ChEBI" id="CHEBI:43474"/>
        <dbReference type="ChEBI" id="CHEBI:58189"/>
    </reaction>
</comment>
<dbReference type="Pfam" id="PF13639">
    <property type="entry name" value="zf-RING_2"/>
    <property type="match status" value="1"/>
</dbReference>
<dbReference type="Proteomes" id="UP000799766">
    <property type="component" value="Unassembled WGS sequence"/>
</dbReference>
<feature type="region of interest" description="Disordered" evidence="28">
    <location>
        <begin position="1444"/>
        <end position="1533"/>
    </location>
</feature>
<feature type="compositionally biased region" description="Basic and acidic residues" evidence="28">
    <location>
        <begin position="543"/>
        <end position="552"/>
    </location>
</feature>
<feature type="region of interest" description="Disordered" evidence="28">
    <location>
        <begin position="1694"/>
        <end position="1715"/>
    </location>
</feature>
<keyword evidence="10" id="KW-0547">Nucleotide-binding</keyword>
<dbReference type="GO" id="GO:0012505">
    <property type="term" value="C:endomembrane system"/>
    <property type="evidence" value="ECO:0007669"/>
    <property type="project" value="UniProtKB-SubCell"/>
</dbReference>
<dbReference type="GO" id="GO:0051646">
    <property type="term" value="P:mitochondrion localization"/>
    <property type="evidence" value="ECO:0007669"/>
    <property type="project" value="TreeGrafter"/>
</dbReference>
<feature type="region of interest" description="Disordered" evidence="28">
    <location>
        <begin position="146"/>
        <end position="215"/>
    </location>
</feature>
<dbReference type="EC" id="2.3.2.27" evidence="5"/>
<comment type="pathway">
    <text evidence="4">Protein modification; protein ubiquitination.</text>
</comment>
<keyword evidence="12" id="KW-0833">Ubl conjugation pathway</keyword>
<organism evidence="32 33">
    <name type="scientific">Lineolata rhizophorae</name>
    <dbReference type="NCBI Taxonomy" id="578093"/>
    <lineage>
        <taxon>Eukaryota</taxon>
        <taxon>Fungi</taxon>
        <taxon>Dikarya</taxon>
        <taxon>Ascomycota</taxon>
        <taxon>Pezizomycotina</taxon>
        <taxon>Dothideomycetes</taxon>
        <taxon>Dothideomycetes incertae sedis</taxon>
        <taxon>Lineolatales</taxon>
        <taxon>Lineolataceae</taxon>
        <taxon>Lineolata</taxon>
    </lineage>
</organism>
<evidence type="ECO:0000256" key="10">
    <source>
        <dbReference type="ARBA" id="ARBA00022741"/>
    </source>
</evidence>
<name>A0A6A6PDZ3_9PEZI</name>
<keyword evidence="18" id="KW-0496">Mitochondrion</keyword>
<dbReference type="PROSITE" id="PS50089">
    <property type="entry name" value="ZF_RING_2"/>
    <property type="match status" value="1"/>
</dbReference>
<reference evidence="32" key="1">
    <citation type="journal article" date="2020" name="Stud. Mycol.">
        <title>101 Dothideomycetes genomes: a test case for predicting lifestyles and emergence of pathogens.</title>
        <authorList>
            <person name="Haridas S."/>
            <person name="Albert R."/>
            <person name="Binder M."/>
            <person name="Bloem J."/>
            <person name="Labutti K."/>
            <person name="Salamov A."/>
            <person name="Andreopoulos B."/>
            <person name="Baker S."/>
            <person name="Barry K."/>
            <person name="Bills G."/>
            <person name="Bluhm B."/>
            <person name="Cannon C."/>
            <person name="Castanera R."/>
            <person name="Culley D."/>
            <person name="Daum C."/>
            <person name="Ezra D."/>
            <person name="Gonzalez J."/>
            <person name="Henrissat B."/>
            <person name="Kuo A."/>
            <person name="Liang C."/>
            <person name="Lipzen A."/>
            <person name="Lutzoni F."/>
            <person name="Magnuson J."/>
            <person name="Mondo S."/>
            <person name="Nolan M."/>
            <person name="Ohm R."/>
            <person name="Pangilinan J."/>
            <person name="Park H.-J."/>
            <person name="Ramirez L."/>
            <person name="Alfaro M."/>
            <person name="Sun H."/>
            <person name="Tritt A."/>
            <person name="Yoshinaga Y."/>
            <person name="Zwiers L.-H."/>
            <person name="Turgeon B."/>
            <person name="Goodwin S."/>
            <person name="Spatafora J."/>
            <person name="Crous P."/>
            <person name="Grigoriev I."/>
        </authorList>
    </citation>
    <scope>NUCLEOTIDE SEQUENCE</scope>
    <source>
        <strain evidence="32">ATCC 16933</strain>
    </source>
</reference>
<evidence type="ECO:0000256" key="4">
    <source>
        <dbReference type="ARBA" id="ARBA00004906"/>
    </source>
</evidence>
<feature type="compositionally biased region" description="Low complexity" evidence="28">
    <location>
        <begin position="1520"/>
        <end position="1532"/>
    </location>
</feature>
<dbReference type="GO" id="GO:0051603">
    <property type="term" value="P:proteolysis involved in protein catabolic process"/>
    <property type="evidence" value="ECO:0007669"/>
    <property type="project" value="UniProtKB-ARBA"/>
</dbReference>
<evidence type="ECO:0000256" key="25">
    <source>
        <dbReference type="ARBA" id="ARBA00077885"/>
    </source>
</evidence>
<keyword evidence="6" id="KW-0808">Transferase</keyword>
<evidence type="ECO:0000256" key="29">
    <source>
        <dbReference type="SAM" id="Phobius"/>
    </source>
</evidence>
<evidence type="ECO:0000256" key="5">
    <source>
        <dbReference type="ARBA" id="ARBA00012483"/>
    </source>
</evidence>
<evidence type="ECO:0000256" key="26">
    <source>
        <dbReference type="ARBA" id="ARBA00082128"/>
    </source>
</evidence>
<evidence type="ECO:0000256" key="24">
    <source>
        <dbReference type="ARBA" id="ARBA00071072"/>
    </source>
</evidence>
<evidence type="ECO:0000256" key="22">
    <source>
        <dbReference type="ARBA" id="ARBA00056116"/>
    </source>
</evidence>
<comment type="subcellular location">
    <subcellularLocation>
        <location evidence="2">Endomembrane system</location>
        <topology evidence="2">Multi-pass membrane protein</topology>
    </subcellularLocation>
    <subcellularLocation>
        <location evidence="3">Mitochondrion outer membrane</location>
        <topology evidence="3">Multi-pass membrane protein</topology>
    </subcellularLocation>
</comment>
<evidence type="ECO:0000256" key="21">
    <source>
        <dbReference type="ARBA" id="ARBA00048548"/>
    </source>
</evidence>
<dbReference type="FunFam" id="3.40.50.300:FF:000638">
    <property type="entry name" value="Transmembrane GTPase Fzo1, putative"/>
    <property type="match status" value="1"/>
</dbReference>
<evidence type="ECO:0000256" key="12">
    <source>
        <dbReference type="ARBA" id="ARBA00022786"/>
    </source>
</evidence>
<comment type="catalytic activity">
    <reaction evidence="1">
        <text>S-ubiquitinyl-[E2 ubiquitin-conjugating enzyme]-L-cysteine + [acceptor protein]-L-lysine = [E2 ubiquitin-conjugating enzyme]-L-cysteine + N(6)-ubiquitinyl-[acceptor protein]-L-lysine.</text>
        <dbReference type="EC" id="2.3.2.27"/>
    </reaction>
</comment>
<feature type="transmembrane region" description="Helical" evidence="29">
    <location>
        <begin position="1407"/>
        <end position="1427"/>
    </location>
</feature>
<keyword evidence="17" id="KW-0175">Coiled coil</keyword>
<evidence type="ECO:0000256" key="16">
    <source>
        <dbReference type="ARBA" id="ARBA00022989"/>
    </source>
</evidence>
<dbReference type="InterPro" id="IPR001841">
    <property type="entry name" value="Znf_RING"/>
</dbReference>
<evidence type="ECO:0000256" key="11">
    <source>
        <dbReference type="ARBA" id="ARBA00022771"/>
    </source>
</evidence>
<dbReference type="GO" id="GO:0061630">
    <property type="term" value="F:ubiquitin protein ligase activity"/>
    <property type="evidence" value="ECO:0007669"/>
    <property type="project" value="UniProtKB-EC"/>
</dbReference>
<evidence type="ECO:0000256" key="13">
    <source>
        <dbReference type="ARBA" id="ARBA00022787"/>
    </source>
</evidence>
<evidence type="ECO:0000256" key="2">
    <source>
        <dbReference type="ARBA" id="ARBA00004127"/>
    </source>
</evidence>
<feature type="compositionally biased region" description="Polar residues" evidence="28">
    <location>
        <begin position="1694"/>
        <end position="1704"/>
    </location>
</feature>
<evidence type="ECO:0000256" key="18">
    <source>
        <dbReference type="ARBA" id="ARBA00023128"/>
    </source>
</evidence>
<dbReference type="GO" id="GO:0005525">
    <property type="term" value="F:GTP binding"/>
    <property type="evidence" value="ECO:0007669"/>
    <property type="project" value="UniProtKB-KW"/>
</dbReference>
<evidence type="ECO:0000256" key="27">
    <source>
        <dbReference type="PROSITE-ProRule" id="PRU00175"/>
    </source>
</evidence>
<dbReference type="GO" id="GO:0008270">
    <property type="term" value="F:zinc ion binding"/>
    <property type="evidence" value="ECO:0007669"/>
    <property type="project" value="UniProtKB-KW"/>
</dbReference>
<dbReference type="GO" id="GO:0008053">
    <property type="term" value="P:mitochondrial fusion"/>
    <property type="evidence" value="ECO:0007669"/>
    <property type="project" value="TreeGrafter"/>
</dbReference>
<comment type="function">
    <text evidence="22">Catalytic component of the DSC E3 ubiquitin ligase complex which is required for the srbA transcriptional activator proteolytic cleavage to release the soluble transcription factor from the membrane in low oxygen or sterol conditions. Required for growth during hypoxia and triazole drug susceptibility, as well as for virulence in a murine model of invasive pulmonary aspergillosis (IPA).</text>
</comment>
<evidence type="ECO:0000313" key="32">
    <source>
        <dbReference type="EMBL" id="KAF2462196.1"/>
    </source>
</evidence>
<dbReference type="SMART" id="SM00184">
    <property type="entry name" value="RING"/>
    <property type="match status" value="1"/>
</dbReference>
<dbReference type="InterPro" id="IPR013083">
    <property type="entry name" value="Znf_RING/FYVE/PHD"/>
</dbReference>
<evidence type="ECO:0000256" key="7">
    <source>
        <dbReference type="ARBA" id="ARBA00022692"/>
    </source>
</evidence>
<dbReference type="GO" id="GO:0016567">
    <property type="term" value="P:protein ubiquitination"/>
    <property type="evidence" value="ECO:0007669"/>
    <property type="project" value="UniProtKB-UniPathway"/>
</dbReference>
<proteinExistence type="predicted"/>
<dbReference type="GO" id="GO:0005741">
    <property type="term" value="C:mitochondrial outer membrane"/>
    <property type="evidence" value="ECO:0007669"/>
    <property type="project" value="UniProtKB-SubCell"/>
</dbReference>
<feature type="transmembrane region" description="Helical" evidence="29">
    <location>
        <begin position="1379"/>
        <end position="1401"/>
    </location>
</feature>
<feature type="region of interest" description="Disordered" evidence="28">
    <location>
        <begin position="1"/>
        <end position="100"/>
    </location>
</feature>
<feature type="region of interest" description="Disordered" evidence="28">
    <location>
        <begin position="495"/>
        <end position="552"/>
    </location>
</feature>
<feature type="compositionally biased region" description="Polar residues" evidence="28">
    <location>
        <begin position="1449"/>
        <end position="1478"/>
    </location>
</feature>
<dbReference type="EMBL" id="MU001670">
    <property type="protein sequence ID" value="KAF2462196.1"/>
    <property type="molecule type" value="Genomic_DNA"/>
</dbReference>
<feature type="transmembrane region" description="Helical" evidence="29">
    <location>
        <begin position="1545"/>
        <end position="1563"/>
    </location>
</feature>
<sequence>MSQDRPPDDMPGEPEASSSRSVRAPRPQYSSGRPNYMTVGSGSTSESAARLTAMLDDDSGYGGSVQDGEQSSQRGWHPGLTEDRPTPSHTPLLPGQTNPAAENERRILASHVHQLYYNQNKTALRRAINRTVDTLKRLQEVNSTWPAHYPSVQQPESTRPDSRPGLSHSQSTIEPSSEFASRPNAPRRADTTTEGDCPRAESSADGAQKAVPEPRLVTPQLAQDFSILKIDLKMGALSQAELVHSLEKNSIASLLDGQISKSIRHLYALRERIEDTSSKVLVTGDLNAGKSTFCNALLRRKLLPEDQQPCTSIFCEVLDFKENGGVEEVHAIPVGFDYHRDDERTYHVFGLEDLEKIVTDNERYSQCKIYIKDIRPVDESLLNNGVVDIALIDAPGLNNDSLKTTAVFARQEEIDVVVFVVSAANHFTQSAKEFIFNAAREKAYIFMAVNGFDNIRDKRRCQEMILKQVAHLSPATFKESSELVHFVSSNAIPVAPVGGPEPSGPSGSGGSSSGPDFKDPGDDDDDEPKGKHGEPGSPPGKGKGKEKEKQRDFAELEASLRRFVLEKRARSKLAPAKTYLTNVLGDLNSLASVNRDVAQSELDRVSKELEDLEPIFEQSKKAKSEAGEGVDRTVEDTASEVYAFTRDSLNSTISRIADEDLGLEYPGLFSAYQYAEDLRDAMLEEISKTVDTCEDHAREKTIGGFNSIKNLGLLHLGDGYVDFTIQWDRMFKRRKHILARQVDVEIEPWDFFDFSSIWESQEKVAGTSMAVTVAGVLGGRLIGGVSWLDSSLSVVKLVGVNNVRRMLIPGLIATALLGVSYALASIPRSLPRRLSSKLSSQLAMIDYTHSNAMRISSEVRRALKIPADNLRVGLQRNIEKLHDQREQTTKVKGESEVARKYFGNLVRESHDIRHGVERVDLEGPAPGLGGPYGYRILHGRPRHWPTSAARTCMARVRVGFLFLLLLFLLFSPDPQTQASHQALEFAGVLDAQRAALDVLNGSHYGDFNPQNDRFVNLTGFRQDHNFGWAALSPVKERARFLSDRVLGDAKGRLDGDGEDSEVGTAAGVVPLYHNLTGYAQGQWVRSKVGKGIKPPHVNLSAIVPEDTYVTDSWIRNITGTHGDVRLKFYENDRDVDASPTATSKNASARDVSVQMTIGEVGEVGNEWEMTLYGVHFIETGTILLATTSEKFSGIFALPHFAFTEYMYSVSQDVLRPSINASIEREQARFGAPHNPWSSSSDGSGDGFFPVPHCEYVVYLQQHPADIKYADPNLRYSDAPAINFLENELRNPTGYTFMSVPNIVLSMVAFSPDCGVIIESKGPPDYFLDQGRHLQGPKLEVLISAGRRYSLLFALLMGSQILLMVRQMKEASTPSTRSRISFFTIAVLSLGDGFACMTFLPVGMIDTAYLPLLAAAFLAWSSVTFFGLRFLMDIWSVQAVEQRRQERHQNAQQQHPNAGPQQLESSQNQPPSAQRTTQGGVPVITPAGADTLPAPVTSGQAPPAAPPIIIPSDQDEPVEAPNTQQDNTNTTETPTRRELGALYSRFFFILLGAVFLSLHATSWPPVLRSIYTNVLAFLYLSFWIPQFLRNIQRNCRKALRWDFVIGQSILRVTPFAYFYCVPDNILFVQNDIDAFLVLAVWLWIQVVLLGSQDLLGPRFFVPQGWAPPAYDYHPLLREDEEGANLPIGFTQATEEMSGLSPTTSKAGDGRAATAPRSNGKRVWDCAICMQDIEVPVLPAAGQGGGAEASSGSAAGLGGGILARRTYMVTPCRHIFHTPCLEGWMRYRLQCPICRDVLPPL</sequence>
<keyword evidence="20 29" id="KW-0472">Membrane</keyword>
<dbReference type="PROSITE" id="PS51718">
    <property type="entry name" value="G_DYNAMIN_2"/>
    <property type="match status" value="1"/>
</dbReference>
<feature type="domain" description="Dynamin-type G" evidence="31">
    <location>
        <begin position="274"/>
        <end position="594"/>
    </location>
</feature>
<feature type="transmembrane region" description="Helical" evidence="29">
    <location>
        <begin position="1348"/>
        <end position="1367"/>
    </location>
</feature>
<dbReference type="PANTHER" id="PTHR10465:SF0">
    <property type="entry name" value="SARCALUMENIN"/>
    <property type="match status" value="1"/>
</dbReference>
<dbReference type="OrthoDB" id="9984778at2759"/>
<evidence type="ECO:0000256" key="19">
    <source>
        <dbReference type="ARBA" id="ARBA00023134"/>
    </source>
</evidence>
<keyword evidence="13" id="KW-1000">Mitochondrion outer membrane</keyword>
<dbReference type="InterPro" id="IPR045063">
    <property type="entry name" value="Dynamin_N"/>
</dbReference>
<comment type="subunit">
    <text evidence="23">Component of the DSC E3 ubiquitin ligase complex composed of dscA, dscB, dscC and dscD.</text>
</comment>
<dbReference type="SUPFAM" id="SSF52540">
    <property type="entry name" value="P-loop containing nucleoside triphosphate hydrolases"/>
    <property type="match status" value="1"/>
</dbReference>
<dbReference type="Pfam" id="PF00350">
    <property type="entry name" value="Dynamin_N"/>
    <property type="match status" value="1"/>
</dbReference>
<feature type="compositionally biased region" description="Polar residues" evidence="28">
    <location>
        <begin position="146"/>
        <end position="157"/>
    </location>
</feature>
<evidence type="ECO:0000256" key="17">
    <source>
        <dbReference type="ARBA" id="ARBA00023054"/>
    </source>
</evidence>
<dbReference type="Pfam" id="PF11145">
    <property type="entry name" value="DUF2921"/>
    <property type="match status" value="2"/>
</dbReference>
<keyword evidence="9" id="KW-0732">Signal</keyword>
<evidence type="ECO:0000256" key="14">
    <source>
        <dbReference type="ARBA" id="ARBA00022801"/>
    </source>
</evidence>
<feature type="compositionally biased region" description="Basic and acidic residues" evidence="28">
    <location>
        <begin position="187"/>
        <end position="199"/>
    </location>
</feature>
<gene>
    <name evidence="32" type="ORF">BDY21DRAFT_418145</name>
</gene>
<dbReference type="GO" id="GO:0003924">
    <property type="term" value="F:GTPase activity"/>
    <property type="evidence" value="ECO:0007669"/>
    <property type="project" value="InterPro"/>
</dbReference>
<feature type="domain" description="RING-type" evidence="30">
    <location>
        <begin position="1724"/>
        <end position="1793"/>
    </location>
</feature>
<keyword evidence="33" id="KW-1185">Reference proteome</keyword>
<feature type="compositionally biased region" description="Polar residues" evidence="28">
    <location>
        <begin position="28"/>
        <end position="47"/>
    </location>
</feature>
<accession>A0A6A6PDZ3</accession>
<dbReference type="SUPFAM" id="SSF57850">
    <property type="entry name" value="RING/U-box"/>
    <property type="match status" value="1"/>
</dbReference>
<evidence type="ECO:0000256" key="15">
    <source>
        <dbReference type="ARBA" id="ARBA00022833"/>
    </source>
</evidence>